<sequence>MITGLFQCMNKLHYTNCIINTALYQCITKLHYTNCIINTALYQCISKMHGLVLPTRKHGRGAAKNLEFDKIRKFGPIALIIKDGETSPCCENYTIFTSRWLVKHHVDLSHPSWHDLPDNEKEELIARVQADFVLDWTKMNHRDTVTKILGKRFNHIRYELHKIYKSYKTNEEALANMPELVTPTTWVKLSARWSSVEFMISLIDVDCAIFYMFII</sequence>
<evidence type="ECO:0000313" key="2">
    <source>
        <dbReference type="Proteomes" id="UP000811246"/>
    </source>
</evidence>
<comment type="caution">
    <text evidence="1">The sequence shown here is derived from an EMBL/GenBank/DDBJ whole genome shotgun (WGS) entry which is preliminary data.</text>
</comment>
<dbReference type="EMBL" id="CM031826">
    <property type="protein sequence ID" value="KAG6725672.1"/>
    <property type="molecule type" value="Genomic_DNA"/>
</dbReference>
<reference evidence="1" key="1">
    <citation type="submission" date="2021-01" db="EMBL/GenBank/DDBJ databases">
        <authorList>
            <person name="Lovell J.T."/>
            <person name="Bentley N."/>
            <person name="Bhattarai G."/>
            <person name="Jenkins J.W."/>
            <person name="Sreedasyam A."/>
            <person name="Alarcon Y."/>
            <person name="Bock C."/>
            <person name="Boston L."/>
            <person name="Carlson J."/>
            <person name="Cervantes K."/>
            <person name="Clermont K."/>
            <person name="Krom N."/>
            <person name="Kubenka K."/>
            <person name="Mamidi S."/>
            <person name="Mattison C."/>
            <person name="Monteros M."/>
            <person name="Pisani C."/>
            <person name="Plott C."/>
            <person name="Rajasekar S."/>
            <person name="Rhein H.S."/>
            <person name="Rohla C."/>
            <person name="Song M."/>
            <person name="Hilaire R.S."/>
            <person name="Shu S."/>
            <person name="Wells L."/>
            <person name="Wang X."/>
            <person name="Webber J."/>
            <person name="Heerema R.J."/>
            <person name="Klein P."/>
            <person name="Conner P."/>
            <person name="Grauke L."/>
            <person name="Grimwood J."/>
            <person name="Schmutz J."/>
            <person name="Randall J.J."/>
        </authorList>
    </citation>
    <scope>NUCLEOTIDE SEQUENCE</scope>
    <source>
        <tissue evidence="1">Leaf</tissue>
    </source>
</reference>
<dbReference type="PANTHER" id="PTHR33499">
    <property type="entry name" value="OS12G0282400 PROTEIN-RELATED"/>
    <property type="match status" value="1"/>
</dbReference>
<dbReference type="EMBL" id="CM031826">
    <property type="protein sequence ID" value="KAG6725671.1"/>
    <property type="molecule type" value="Genomic_DNA"/>
</dbReference>
<organism evidence="1 2">
    <name type="scientific">Carya illinoinensis</name>
    <name type="common">Pecan</name>
    <dbReference type="NCBI Taxonomy" id="32201"/>
    <lineage>
        <taxon>Eukaryota</taxon>
        <taxon>Viridiplantae</taxon>
        <taxon>Streptophyta</taxon>
        <taxon>Embryophyta</taxon>
        <taxon>Tracheophyta</taxon>
        <taxon>Spermatophyta</taxon>
        <taxon>Magnoliopsida</taxon>
        <taxon>eudicotyledons</taxon>
        <taxon>Gunneridae</taxon>
        <taxon>Pentapetalae</taxon>
        <taxon>rosids</taxon>
        <taxon>fabids</taxon>
        <taxon>Fagales</taxon>
        <taxon>Juglandaceae</taxon>
        <taxon>Carya</taxon>
    </lineage>
</organism>
<protein>
    <submittedName>
        <fullName evidence="1">Uncharacterized protein</fullName>
    </submittedName>
</protein>
<name>A0A922FS88_CARIL</name>
<accession>A0A922FS88</accession>
<dbReference type="Proteomes" id="UP000811246">
    <property type="component" value="Chromosome 2"/>
</dbReference>
<gene>
    <name evidence="1" type="ORF">I3842_02G043400</name>
</gene>
<proteinExistence type="predicted"/>
<dbReference type="AlphaFoldDB" id="A0A922FS88"/>
<dbReference type="PANTHER" id="PTHR33499:SF11">
    <property type="entry name" value="NO APICAL MERISTEM-ASSOCIATED C-TERMINAL DOMAIN-CONTAINING PROTEIN"/>
    <property type="match status" value="1"/>
</dbReference>
<evidence type="ECO:0000313" key="1">
    <source>
        <dbReference type="EMBL" id="KAG6725672.1"/>
    </source>
</evidence>